<dbReference type="OrthoDB" id="5987630at2759"/>
<name>A0A9W9ZEX0_9CNID</name>
<dbReference type="AlphaFoldDB" id="A0A9W9ZEX0"/>
<dbReference type="EMBL" id="MU826358">
    <property type="protein sequence ID" value="KAJ7379343.1"/>
    <property type="molecule type" value="Genomic_DNA"/>
</dbReference>
<gene>
    <name evidence="1" type="ORF">OS493_016577</name>
</gene>
<evidence type="ECO:0000313" key="1">
    <source>
        <dbReference type="EMBL" id="KAJ7379343.1"/>
    </source>
</evidence>
<proteinExistence type="predicted"/>
<protein>
    <submittedName>
        <fullName evidence="1">Uncharacterized protein</fullName>
    </submittedName>
</protein>
<keyword evidence="2" id="KW-1185">Reference proteome</keyword>
<evidence type="ECO:0000313" key="2">
    <source>
        <dbReference type="Proteomes" id="UP001163046"/>
    </source>
</evidence>
<dbReference type="Proteomes" id="UP001163046">
    <property type="component" value="Unassembled WGS sequence"/>
</dbReference>
<organism evidence="1 2">
    <name type="scientific">Desmophyllum pertusum</name>
    <dbReference type="NCBI Taxonomy" id="174260"/>
    <lineage>
        <taxon>Eukaryota</taxon>
        <taxon>Metazoa</taxon>
        <taxon>Cnidaria</taxon>
        <taxon>Anthozoa</taxon>
        <taxon>Hexacorallia</taxon>
        <taxon>Scleractinia</taxon>
        <taxon>Caryophylliina</taxon>
        <taxon>Caryophylliidae</taxon>
        <taxon>Desmophyllum</taxon>
    </lineage>
</organism>
<comment type="caution">
    <text evidence="1">The sequence shown here is derived from an EMBL/GenBank/DDBJ whole genome shotgun (WGS) entry which is preliminary data.</text>
</comment>
<accession>A0A9W9ZEX0</accession>
<reference evidence="1" key="1">
    <citation type="submission" date="2023-01" db="EMBL/GenBank/DDBJ databases">
        <title>Genome assembly of the deep-sea coral Lophelia pertusa.</title>
        <authorList>
            <person name="Herrera S."/>
            <person name="Cordes E."/>
        </authorList>
    </citation>
    <scope>NUCLEOTIDE SEQUENCE</scope>
    <source>
        <strain evidence="1">USNM1676648</strain>
        <tissue evidence="1">Polyp</tissue>
    </source>
</reference>
<sequence>MHQVSPGNRDVVVSPDPLGDVHVTVMSNMDTTLTATLSPSSAMMRLQHPLSRSSNTSDLSVNAMVPQVTLPDEILQSQSDEPSVMSPAESTSVMMHCLSESYVDDTKLYISFPIQDWVNAVSEINGDLIRIRNWCFDKSSSPKPDKTKLMLYGSRQMLSKLPDVRLSLLAKDILPAKVVKDLGVTFDPNLTFT</sequence>